<evidence type="ECO:0000313" key="1">
    <source>
        <dbReference type="EMBL" id="CAB1369103.1"/>
    </source>
</evidence>
<dbReference type="EMBL" id="LR778301">
    <property type="protein sequence ID" value="CAB1369103.1"/>
    <property type="molecule type" value="Genomic_DNA"/>
</dbReference>
<reference evidence="1 2" key="1">
    <citation type="submission" date="2020-03" db="EMBL/GenBank/DDBJ databases">
        <authorList>
            <consortium name="Genoscope - CEA"/>
            <person name="William W."/>
        </authorList>
    </citation>
    <scope>NUCLEOTIDE SEQUENCE [LARGE SCALE GENOMIC DNA]</scope>
    <source>
        <strain evidence="2">DSM 16959</strain>
    </source>
</reference>
<protein>
    <submittedName>
        <fullName evidence="1">Uncharacterized protein</fullName>
    </submittedName>
</protein>
<dbReference type="OrthoDB" id="8973724at2"/>
<gene>
    <name evidence="1" type="ORF">DENOEST_1938</name>
</gene>
<proteinExistence type="predicted"/>
<keyword evidence="2" id="KW-1185">Reference proteome</keyword>
<dbReference type="AlphaFoldDB" id="A0A6S6XSY0"/>
<dbReference type="Proteomes" id="UP000515733">
    <property type="component" value="Chromosome"/>
</dbReference>
<dbReference type="KEGG" id="doe:DENOEST_1938"/>
<evidence type="ECO:0000313" key="2">
    <source>
        <dbReference type="Proteomes" id="UP000515733"/>
    </source>
</evidence>
<sequence>MFAQKPFRTSIHDYEIDQLFRRFRQVIGDSNWRQRVKKLEEEIRGNKFLRHHHLSENEIAYQLNYCSDLERQYGALLVGRMDLSPVYPALAFASHCLSTLERMDATNRTRAIGRIQGAFRNPEDMRALQFEFTAGLHFTKLGHRLAWPELETGGDTYDLLVENLGPAGLEVECKAITDEKGRRISTRHALEFWNLMQRDLMAATRGLYGGLSIVMTLSDKLPTSYTERKELSKLVARTILSGKSHAYPLVTISIHDFDAQLLQGIDWNNVGQNTRELIESITGTRNRQAMITGLKGGGAVICIVQSRLDDSLFDAIQKTVKRAAAKQMTGSRPAMILLEFCGISPEGMVNLAEHDNTPGNAPTSLRRWVSEFLSNTTDRDHIVGIGFISRGAMTKPSANVVTSTGSAYVFHRRESPYWDDAFSGLFDQENMPV</sequence>
<dbReference type="RefSeq" id="WP_145769105.1">
    <property type="nucleotide sequence ID" value="NZ_LR778301.1"/>
</dbReference>
<name>A0A6S6XSY0_9PROT</name>
<organism evidence="1 2">
    <name type="scientific">Denitratisoma oestradiolicum</name>
    <dbReference type="NCBI Taxonomy" id="311182"/>
    <lineage>
        <taxon>Bacteria</taxon>
        <taxon>Pseudomonadati</taxon>
        <taxon>Pseudomonadota</taxon>
        <taxon>Betaproteobacteria</taxon>
        <taxon>Nitrosomonadales</taxon>
        <taxon>Sterolibacteriaceae</taxon>
        <taxon>Denitratisoma</taxon>
    </lineage>
</organism>
<accession>A0A6S6XSY0</accession>